<gene>
    <name evidence="2" type="ORF">PPERSA_11381</name>
</gene>
<dbReference type="AlphaFoldDB" id="A0A0V0QQ08"/>
<protein>
    <submittedName>
        <fullName evidence="2">Uncharacterized protein</fullName>
    </submittedName>
</protein>
<proteinExistence type="predicted"/>
<feature type="signal peptide" evidence="1">
    <location>
        <begin position="1"/>
        <end position="21"/>
    </location>
</feature>
<accession>A0A0V0QQ08</accession>
<evidence type="ECO:0000313" key="2">
    <source>
        <dbReference type="EMBL" id="KRX04257.1"/>
    </source>
</evidence>
<sequence length="169" mass="19512">MAIKKAIYVFILTVLLSFTQASAGASQEESFSYITYILQKHDPQQKLHFTQEQYGKVLAEVIIEGIVISGDKIDKEQEQILYDEIGAYVYASKNKDEQTLPDDFITYREIASDLSGVMFKYFNENKDKNQKIQQAYNIIYGDLYDNVAQQKETGQEKIIKKSQQEQIEL</sequence>
<evidence type="ECO:0000313" key="3">
    <source>
        <dbReference type="Proteomes" id="UP000054937"/>
    </source>
</evidence>
<feature type="chain" id="PRO_5006867544" evidence="1">
    <location>
        <begin position="22"/>
        <end position="169"/>
    </location>
</feature>
<dbReference type="OMA" id="MMYGESE"/>
<keyword evidence="1" id="KW-0732">Signal</keyword>
<dbReference type="InParanoid" id="A0A0V0QQ08"/>
<name>A0A0V0QQ08_PSEPJ</name>
<keyword evidence="3" id="KW-1185">Reference proteome</keyword>
<dbReference type="EMBL" id="LDAU01000120">
    <property type="protein sequence ID" value="KRX04257.1"/>
    <property type="molecule type" value="Genomic_DNA"/>
</dbReference>
<evidence type="ECO:0000256" key="1">
    <source>
        <dbReference type="SAM" id="SignalP"/>
    </source>
</evidence>
<organism evidence="2 3">
    <name type="scientific">Pseudocohnilembus persalinus</name>
    <name type="common">Ciliate</name>
    <dbReference type="NCBI Taxonomy" id="266149"/>
    <lineage>
        <taxon>Eukaryota</taxon>
        <taxon>Sar</taxon>
        <taxon>Alveolata</taxon>
        <taxon>Ciliophora</taxon>
        <taxon>Intramacronucleata</taxon>
        <taxon>Oligohymenophorea</taxon>
        <taxon>Scuticociliatia</taxon>
        <taxon>Philasterida</taxon>
        <taxon>Pseudocohnilembidae</taxon>
        <taxon>Pseudocohnilembus</taxon>
    </lineage>
</organism>
<dbReference type="Proteomes" id="UP000054937">
    <property type="component" value="Unassembled WGS sequence"/>
</dbReference>
<reference evidence="2 3" key="1">
    <citation type="journal article" date="2015" name="Sci. Rep.">
        <title>Genome of the facultative scuticociliatosis pathogen Pseudocohnilembus persalinus provides insight into its virulence through horizontal gene transfer.</title>
        <authorList>
            <person name="Xiong J."/>
            <person name="Wang G."/>
            <person name="Cheng J."/>
            <person name="Tian M."/>
            <person name="Pan X."/>
            <person name="Warren A."/>
            <person name="Jiang C."/>
            <person name="Yuan D."/>
            <person name="Miao W."/>
        </authorList>
    </citation>
    <scope>NUCLEOTIDE SEQUENCE [LARGE SCALE GENOMIC DNA]</scope>
    <source>
        <strain evidence="2">36N120E</strain>
    </source>
</reference>
<comment type="caution">
    <text evidence="2">The sequence shown here is derived from an EMBL/GenBank/DDBJ whole genome shotgun (WGS) entry which is preliminary data.</text>
</comment>